<gene>
    <name evidence="4" type="ORF">DPM13_11685</name>
</gene>
<feature type="domain" description="FAD dependent oxidoreductase" evidence="3">
    <location>
        <begin position="9"/>
        <end position="37"/>
    </location>
</feature>
<evidence type="ECO:0000256" key="1">
    <source>
        <dbReference type="ARBA" id="ARBA00023002"/>
    </source>
</evidence>
<dbReference type="Gene3D" id="3.50.50.60">
    <property type="entry name" value="FAD/NAD(P)-binding domain"/>
    <property type="match status" value="1"/>
</dbReference>
<sequence>MSKLHSLSIAIVGAGIAGLTAATALARRGASVTVHDAPMRCARLARGCNSLPMLCASSTPLTCGPGCRRSRSRPSGSSCAIPRPGWSPGWTLRGTGRRTAFAWSTARGFWSCWPMPPGTPAPASFWTRISPRRRRPTWSSGPTG</sequence>
<dbReference type="Proteomes" id="UP000249922">
    <property type="component" value="Chromosome"/>
</dbReference>
<evidence type="ECO:0000313" key="4">
    <source>
        <dbReference type="EMBL" id="AWX93529.1"/>
    </source>
</evidence>
<name>A0ABM6WSS4_9RHOB</name>
<organism evidence="4 5">
    <name type="scientific">Paracoccus mutanolyticus</name>
    <dbReference type="NCBI Taxonomy" id="1499308"/>
    <lineage>
        <taxon>Bacteria</taxon>
        <taxon>Pseudomonadati</taxon>
        <taxon>Pseudomonadota</taxon>
        <taxon>Alphaproteobacteria</taxon>
        <taxon>Rhodobacterales</taxon>
        <taxon>Paracoccaceae</taxon>
        <taxon>Paracoccus</taxon>
    </lineage>
</organism>
<reference evidence="4 5" key="1">
    <citation type="submission" date="2018-06" db="EMBL/GenBank/DDBJ databases">
        <title>Complete genome sequence of Paracoccus mutanolyticus strain RSP-02 isolated from cellulosic waste.</title>
        <authorList>
            <person name="Amrutha R.N."/>
            <person name="Shrivastav A."/>
            <person name="Buddana S.K."/>
            <person name="Deshpande U."/>
            <person name="Prakasham R.S."/>
        </authorList>
    </citation>
    <scope>NUCLEOTIDE SEQUENCE [LARGE SCALE GENOMIC DNA]</scope>
    <source>
        <strain evidence="4 5">RSP-02</strain>
    </source>
</reference>
<dbReference type="SUPFAM" id="SSF51905">
    <property type="entry name" value="FAD/NAD(P)-binding domain"/>
    <property type="match status" value="1"/>
</dbReference>
<evidence type="ECO:0000259" key="3">
    <source>
        <dbReference type="Pfam" id="PF01266"/>
    </source>
</evidence>
<protein>
    <recommendedName>
        <fullName evidence="3">FAD dependent oxidoreductase domain-containing protein</fullName>
    </recommendedName>
</protein>
<accession>A0ABM6WSS4</accession>
<keyword evidence="1" id="KW-0560">Oxidoreductase</keyword>
<dbReference type="RefSeq" id="WP_112888069.1">
    <property type="nucleotide sequence ID" value="NZ_CP030239.1"/>
</dbReference>
<proteinExistence type="predicted"/>
<dbReference type="Pfam" id="PF01266">
    <property type="entry name" value="DAO"/>
    <property type="match status" value="1"/>
</dbReference>
<keyword evidence="5" id="KW-1185">Reference proteome</keyword>
<dbReference type="EMBL" id="CP030239">
    <property type="protein sequence ID" value="AWX93529.1"/>
    <property type="molecule type" value="Genomic_DNA"/>
</dbReference>
<evidence type="ECO:0000256" key="2">
    <source>
        <dbReference type="SAM" id="MobiDB-lite"/>
    </source>
</evidence>
<dbReference type="InterPro" id="IPR006076">
    <property type="entry name" value="FAD-dep_OxRdtase"/>
</dbReference>
<feature type="region of interest" description="Disordered" evidence="2">
    <location>
        <begin position="123"/>
        <end position="144"/>
    </location>
</feature>
<evidence type="ECO:0000313" key="5">
    <source>
        <dbReference type="Proteomes" id="UP000249922"/>
    </source>
</evidence>
<dbReference type="InterPro" id="IPR036188">
    <property type="entry name" value="FAD/NAD-bd_sf"/>
</dbReference>